<dbReference type="PANTHER" id="PTHR30458:SF0">
    <property type="entry name" value="1,2-PHENYLACETYL-COA EPOXIDASE, SUBUNIT C"/>
    <property type="match status" value="1"/>
</dbReference>
<dbReference type="InterPro" id="IPR052703">
    <property type="entry name" value="Aromatic_CoA_ox/epox"/>
</dbReference>
<dbReference type="EMBL" id="BAABRV010000009">
    <property type="protein sequence ID" value="GAA5534741.1"/>
    <property type="molecule type" value="Genomic_DNA"/>
</dbReference>
<dbReference type="NCBIfam" id="TIGR02158">
    <property type="entry name" value="PA_CoA_Oxy3"/>
    <property type="match status" value="1"/>
</dbReference>
<proteinExistence type="predicted"/>
<sequence length="269" mass="30003">MTGSGQQSAVSYQQEALTPQFQTALIRKLTALADDEIILAHRDGEWTGHAPILEEDIALANIAQDELGHAGLYLELRRELDGSDPDRLAFFRDADGFTNVRLVELPKGDWAFTMLRQYLFDAYEALWLDAARASTYAPLAEVAAKALREEKFHLQHTSLWVERLALGTDESHRRTQNALNELWPFAAQLFQSVQDEEKLVEAGILPDLTGVRARWEALVVPHLTQKCGLTLPDTPADAAAGRDMHTEHLAPLLSEMQSVARAVPNAEVW</sequence>
<dbReference type="InterPro" id="IPR009078">
    <property type="entry name" value="Ferritin-like_SF"/>
</dbReference>
<dbReference type="InterPro" id="IPR011882">
    <property type="entry name" value="PaaC"/>
</dbReference>
<dbReference type="InterPro" id="IPR012347">
    <property type="entry name" value="Ferritin-like"/>
</dbReference>
<evidence type="ECO:0000313" key="1">
    <source>
        <dbReference type="EMBL" id="GAA5534741.1"/>
    </source>
</evidence>
<comment type="caution">
    <text evidence="1">The sequence shown here is derived from an EMBL/GenBank/DDBJ whole genome shotgun (WGS) entry which is preliminary data.</text>
</comment>
<organism evidence="1 2">
    <name type="scientific">Deinococcus aluminii</name>
    <dbReference type="NCBI Taxonomy" id="1656885"/>
    <lineage>
        <taxon>Bacteria</taxon>
        <taxon>Thermotogati</taxon>
        <taxon>Deinococcota</taxon>
        <taxon>Deinococci</taxon>
        <taxon>Deinococcales</taxon>
        <taxon>Deinococcaceae</taxon>
        <taxon>Deinococcus</taxon>
    </lineage>
</organism>
<dbReference type="Gene3D" id="1.20.1260.10">
    <property type="match status" value="1"/>
</dbReference>
<dbReference type="InterPro" id="IPR007814">
    <property type="entry name" value="PaaA_PaaC"/>
</dbReference>
<name>A0ABP9XII4_9DEIO</name>
<reference evidence="1 2" key="1">
    <citation type="submission" date="2024-02" db="EMBL/GenBank/DDBJ databases">
        <title>Deinococcus aluminii NBRC 112889.</title>
        <authorList>
            <person name="Ichikawa N."/>
            <person name="Katano-Makiyama Y."/>
            <person name="Hidaka K."/>
        </authorList>
    </citation>
    <scope>NUCLEOTIDE SEQUENCE [LARGE SCALE GENOMIC DNA]</scope>
    <source>
        <strain evidence="1 2">NBRC 112889</strain>
    </source>
</reference>
<accession>A0ABP9XII4</accession>
<protein>
    <submittedName>
        <fullName evidence="1">1,2-phenylacetyl-CoA epoxidase, subunit C</fullName>
    </submittedName>
</protein>
<dbReference type="PIRSF" id="PIRSF037834">
    <property type="entry name" value="PA_CoA_Oase3"/>
    <property type="match status" value="1"/>
</dbReference>
<gene>
    <name evidence="1" type="primary">paaC</name>
    <name evidence="1" type="ORF">Dalu01_03155</name>
</gene>
<dbReference type="Pfam" id="PF05138">
    <property type="entry name" value="PaaA_PaaC"/>
    <property type="match status" value="1"/>
</dbReference>
<dbReference type="SUPFAM" id="SSF47240">
    <property type="entry name" value="Ferritin-like"/>
    <property type="match status" value="1"/>
</dbReference>
<dbReference type="PANTHER" id="PTHR30458">
    <property type="entry name" value="PHENYLACETIC ACID DEGRADATION PROTEIN PAA"/>
    <property type="match status" value="1"/>
</dbReference>
<dbReference type="RefSeq" id="WP_345456750.1">
    <property type="nucleotide sequence ID" value="NZ_BAABRV010000009.1"/>
</dbReference>
<evidence type="ECO:0000313" key="2">
    <source>
        <dbReference type="Proteomes" id="UP001404956"/>
    </source>
</evidence>
<keyword evidence="2" id="KW-1185">Reference proteome</keyword>
<dbReference type="Proteomes" id="UP001404956">
    <property type="component" value="Unassembled WGS sequence"/>
</dbReference>